<dbReference type="Proteomes" id="UP000295124">
    <property type="component" value="Unassembled WGS sequence"/>
</dbReference>
<dbReference type="InterPro" id="IPR011990">
    <property type="entry name" value="TPR-like_helical_dom_sf"/>
</dbReference>
<accession>A0A4R4ZDZ8</accession>
<dbReference type="EMBL" id="SMKX01000085">
    <property type="protein sequence ID" value="TDD56180.1"/>
    <property type="molecule type" value="Genomic_DNA"/>
</dbReference>
<evidence type="ECO:0000256" key="1">
    <source>
        <dbReference type="SAM" id="MobiDB-lite"/>
    </source>
</evidence>
<dbReference type="SMART" id="SM00028">
    <property type="entry name" value="TPR"/>
    <property type="match status" value="3"/>
</dbReference>
<sequence>MNPELIDLLQRAESAPYGKVRSALLEDVVRRADAASEAELAFYSRLSLVTAYVMGGEPRKSLVPFARCVADWDAEPDKYREHSHLFHWCYKYAPSTLSKFPEVPLDRAHAVLDDMEQRWRLSGHSMHAVHQHRWLVAHHIGDTETAAEQFRLWSTAPRDDLSDCVGCDPTSKVHHLTSVGRTADAVALAVGVLDGQLTCAEQPQQMLTALLPAYVAEGMYDEAVDAHRKAYRLLRNRVGELSEHAEHVEFLARTGNELKAIELIERHAAELADPPSPYAEMAFSASASLALGRVDSDLPIRQPQAEAVPAGELAERYSARALELAAQFDARNGTTHRSEQIQKVLTAEPWVEYLPLSETARRAQQRKGAQPAQPEQVEQPVELPPASGREWLDRAEEAWRNFAGADAAAAWQAFEREVPESEWTPLDRARLLDGRGLAGADDPQVALTAWSESLELYDQIGDEVRMLRARARIGRMLCEQGQLDEGIATGEEPLRWLIANDEPDRRAAWRDSLAIVYAQSGRFTEAIQVLTESGQTHARPEHAASSAILLSNLLMQEERFEEADAALVVAFDSPHDTQRSFAHHLRGRTRLELERPAEAAEDLIEAVALAAGVPGLEGHIAYSQLMLARAYLLTGRPLEAAESAEESLSVLTDDALADARGVLIDAYRMLGENESALTKIRELLADVSPDAHPAWIGTLRQDEGILLEQLDRDEEAVDILLDAAQHFGTAESPLQQAQALRLAAQSARYTGDSARAIELVTSVHPILEALPSADQDVLFQTAGVHWDLALIHLQQGDQRKAVTHADEAADLYERGGYEDQYLNAQLLLAEHGTEDEKALTELFNELPANTDLWFRTGYLLVDRLRNTNQPDAATALESRLNTAQQ</sequence>
<organism evidence="2 3">
    <name type="scientific">Kribbella antibiotica</name>
    <dbReference type="NCBI Taxonomy" id="190195"/>
    <lineage>
        <taxon>Bacteria</taxon>
        <taxon>Bacillati</taxon>
        <taxon>Actinomycetota</taxon>
        <taxon>Actinomycetes</taxon>
        <taxon>Propionibacteriales</taxon>
        <taxon>Kribbellaceae</taxon>
        <taxon>Kribbella</taxon>
    </lineage>
</organism>
<dbReference type="SUPFAM" id="SSF48452">
    <property type="entry name" value="TPR-like"/>
    <property type="match status" value="2"/>
</dbReference>
<dbReference type="RefSeq" id="WP_132171693.1">
    <property type="nucleotide sequence ID" value="NZ_SMKX01000085.1"/>
</dbReference>
<proteinExistence type="predicted"/>
<comment type="caution">
    <text evidence="2">The sequence shown here is derived from an EMBL/GenBank/DDBJ whole genome shotgun (WGS) entry which is preliminary data.</text>
</comment>
<reference evidence="2 3" key="1">
    <citation type="submission" date="2019-03" db="EMBL/GenBank/DDBJ databases">
        <title>Draft genome sequences of novel Actinobacteria.</title>
        <authorList>
            <person name="Sahin N."/>
            <person name="Ay H."/>
            <person name="Saygin H."/>
        </authorList>
    </citation>
    <scope>NUCLEOTIDE SEQUENCE [LARGE SCALE GENOMIC DNA]</scope>
    <source>
        <strain evidence="2 3">JCM 13523</strain>
    </source>
</reference>
<dbReference type="AlphaFoldDB" id="A0A4R4ZDZ8"/>
<dbReference type="OrthoDB" id="56388at2"/>
<evidence type="ECO:0000313" key="2">
    <source>
        <dbReference type="EMBL" id="TDD56180.1"/>
    </source>
</evidence>
<name>A0A4R4ZDZ8_9ACTN</name>
<dbReference type="Gene3D" id="1.25.40.10">
    <property type="entry name" value="Tetratricopeptide repeat domain"/>
    <property type="match status" value="3"/>
</dbReference>
<feature type="compositionally biased region" description="Low complexity" evidence="1">
    <location>
        <begin position="369"/>
        <end position="382"/>
    </location>
</feature>
<keyword evidence="3" id="KW-1185">Reference proteome</keyword>
<evidence type="ECO:0000313" key="3">
    <source>
        <dbReference type="Proteomes" id="UP000295124"/>
    </source>
</evidence>
<dbReference type="InterPro" id="IPR019734">
    <property type="entry name" value="TPR_rpt"/>
</dbReference>
<gene>
    <name evidence="2" type="ORF">E1263_25560</name>
</gene>
<feature type="region of interest" description="Disordered" evidence="1">
    <location>
        <begin position="361"/>
        <end position="382"/>
    </location>
</feature>
<protein>
    <submittedName>
        <fullName evidence="2">Tetratricopeptide repeat protein</fullName>
    </submittedName>
</protein>